<dbReference type="PANTHER" id="PTHR43214:SF41">
    <property type="entry name" value="NITRATE_NITRITE RESPONSE REGULATOR PROTEIN NARP"/>
    <property type="match status" value="1"/>
</dbReference>
<dbReference type="AlphaFoldDB" id="A0A0F9C636"/>
<keyword evidence="3" id="KW-0238">DNA-binding</keyword>
<feature type="domain" description="HTH luxR-type" evidence="5">
    <location>
        <begin position="147"/>
        <end position="212"/>
    </location>
</feature>
<dbReference type="InterPro" id="IPR001789">
    <property type="entry name" value="Sig_transdc_resp-reg_receiver"/>
</dbReference>
<dbReference type="SMART" id="SM00421">
    <property type="entry name" value="HTH_LUXR"/>
    <property type="match status" value="1"/>
</dbReference>
<dbReference type="GO" id="GO:0000160">
    <property type="term" value="P:phosphorelay signal transduction system"/>
    <property type="evidence" value="ECO:0007669"/>
    <property type="project" value="InterPro"/>
</dbReference>
<dbReference type="PRINTS" id="PR00038">
    <property type="entry name" value="HTHLUXR"/>
</dbReference>
<gene>
    <name evidence="7" type="ORF">LCGC14_2362590</name>
</gene>
<dbReference type="PROSITE" id="PS50110">
    <property type="entry name" value="RESPONSE_REGULATORY"/>
    <property type="match status" value="1"/>
</dbReference>
<dbReference type="GO" id="GO:0006355">
    <property type="term" value="P:regulation of DNA-templated transcription"/>
    <property type="evidence" value="ECO:0007669"/>
    <property type="project" value="InterPro"/>
</dbReference>
<dbReference type="SMART" id="SM00448">
    <property type="entry name" value="REC"/>
    <property type="match status" value="1"/>
</dbReference>
<dbReference type="Pfam" id="PF00196">
    <property type="entry name" value="GerE"/>
    <property type="match status" value="1"/>
</dbReference>
<evidence type="ECO:0000256" key="1">
    <source>
        <dbReference type="ARBA" id="ARBA00022553"/>
    </source>
</evidence>
<evidence type="ECO:0000256" key="3">
    <source>
        <dbReference type="ARBA" id="ARBA00023125"/>
    </source>
</evidence>
<dbReference type="InterPro" id="IPR039420">
    <property type="entry name" value="WalR-like"/>
</dbReference>
<keyword evidence="1" id="KW-0597">Phosphoprotein</keyword>
<organism evidence="7">
    <name type="scientific">marine sediment metagenome</name>
    <dbReference type="NCBI Taxonomy" id="412755"/>
    <lineage>
        <taxon>unclassified sequences</taxon>
        <taxon>metagenomes</taxon>
        <taxon>ecological metagenomes</taxon>
    </lineage>
</organism>
<dbReference type="InterPro" id="IPR058245">
    <property type="entry name" value="NreC/VraR/RcsB-like_REC"/>
</dbReference>
<dbReference type="CDD" id="cd06170">
    <property type="entry name" value="LuxR_C_like"/>
    <property type="match status" value="1"/>
</dbReference>
<evidence type="ECO:0000256" key="4">
    <source>
        <dbReference type="ARBA" id="ARBA00023163"/>
    </source>
</evidence>
<evidence type="ECO:0000259" key="6">
    <source>
        <dbReference type="PROSITE" id="PS50110"/>
    </source>
</evidence>
<evidence type="ECO:0000256" key="2">
    <source>
        <dbReference type="ARBA" id="ARBA00023015"/>
    </source>
</evidence>
<sequence>MSTKVLIADNHRIMREGLRLTLGNGDGLKVIGEASNGREAVELAAELKPDVVLTEVSMPVLNGIEAARQILKANRKIKVLALSGNWEGHLVKEMLRAGASGYVLKECAADELIKAIKTVTAGGRYLSPDVAGVVIDDLVGHNGNGANHASVEILSPKERELLQMLSEGEVSKSAASKLHISVKTVDARRRDIMRKLHLDSIALLTKFAVREGLTSLNY</sequence>
<dbReference type="InterPro" id="IPR016032">
    <property type="entry name" value="Sig_transdc_resp-reg_C-effctor"/>
</dbReference>
<dbReference type="PROSITE" id="PS50043">
    <property type="entry name" value="HTH_LUXR_2"/>
    <property type="match status" value="1"/>
</dbReference>
<dbReference type="GO" id="GO:0003677">
    <property type="term" value="F:DNA binding"/>
    <property type="evidence" value="ECO:0007669"/>
    <property type="project" value="UniProtKB-KW"/>
</dbReference>
<dbReference type="Gene3D" id="3.40.50.2300">
    <property type="match status" value="1"/>
</dbReference>
<proteinExistence type="predicted"/>
<dbReference type="SUPFAM" id="SSF46894">
    <property type="entry name" value="C-terminal effector domain of the bipartite response regulators"/>
    <property type="match status" value="1"/>
</dbReference>
<evidence type="ECO:0008006" key="8">
    <source>
        <dbReference type="Google" id="ProtNLM"/>
    </source>
</evidence>
<protein>
    <recommendedName>
        <fullName evidence="8">Response regulatory domain-containing protein</fullName>
    </recommendedName>
</protein>
<keyword evidence="2" id="KW-0805">Transcription regulation</keyword>
<evidence type="ECO:0000313" key="7">
    <source>
        <dbReference type="EMBL" id="KKL44748.1"/>
    </source>
</evidence>
<dbReference type="Pfam" id="PF00072">
    <property type="entry name" value="Response_reg"/>
    <property type="match status" value="1"/>
</dbReference>
<keyword evidence="4" id="KW-0804">Transcription</keyword>
<comment type="caution">
    <text evidence="7">The sequence shown here is derived from an EMBL/GenBank/DDBJ whole genome shotgun (WGS) entry which is preliminary data.</text>
</comment>
<dbReference type="CDD" id="cd17535">
    <property type="entry name" value="REC_NarL-like"/>
    <property type="match status" value="1"/>
</dbReference>
<evidence type="ECO:0000259" key="5">
    <source>
        <dbReference type="PROSITE" id="PS50043"/>
    </source>
</evidence>
<dbReference type="SUPFAM" id="SSF52172">
    <property type="entry name" value="CheY-like"/>
    <property type="match status" value="1"/>
</dbReference>
<dbReference type="PANTHER" id="PTHR43214">
    <property type="entry name" value="TWO-COMPONENT RESPONSE REGULATOR"/>
    <property type="match status" value="1"/>
</dbReference>
<feature type="domain" description="Response regulatory" evidence="6">
    <location>
        <begin position="4"/>
        <end position="120"/>
    </location>
</feature>
<accession>A0A0F9C636</accession>
<reference evidence="7" key="1">
    <citation type="journal article" date="2015" name="Nature">
        <title>Complex archaea that bridge the gap between prokaryotes and eukaryotes.</title>
        <authorList>
            <person name="Spang A."/>
            <person name="Saw J.H."/>
            <person name="Jorgensen S.L."/>
            <person name="Zaremba-Niedzwiedzka K."/>
            <person name="Martijn J."/>
            <person name="Lind A.E."/>
            <person name="van Eijk R."/>
            <person name="Schleper C."/>
            <person name="Guy L."/>
            <person name="Ettema T.J."/>
        </authorList>
    </citation>
    <scope>NUCLEOTIDE SEQUENCE</scope>
</reference>
<dbReference type="InterPro" id="IPR011006">
    <property type="entry name" value="CheY-like_superfamily"/>
</dbReference>
<name>A0A0F9C636_9ZZZZ</name>
<dbReference type="InterPro" id="IPR000792">
    <property type="entry name" value="Tscrpt_reg_LuxR_C"/>
</dbReference>
<dbReference type="EMBL" id="LAZR01034646">
    <property type="protein sequence ID" value="KKL44748.1"/>
    <property type="molecule type" value="Genomic_DNA"/>
</dbReference>